<accession>A0A6A7B829</accession>
<dbReference type="Gene3D" id="1.20.1610.10">
    <property type="entry name" value="alpha-1,2-mannosidases domains"/>
    <property type="match status" value="1"/>
</dbReference>
<dbReference type="EMBL" id="MU006301">
    <property type="protein sequence ID" value="KAF2851621.1"/>
    <property type="molecule type" value="Genomic_DNA"/>
</dbReference>
<dbReference type="FunFam" id="1.20.1050.60:FF:000002">
    <property type="entry name" value="Glycosyl hydrolase family 92"/>
    <property type="match status" value="1"/>
</dbReference>
<dbReference type="InterPro" id="IPR005887">
    <property type="entry name" value="GH92_a_mannosidase_put"/>
</dbReference>
<dbReference type="GO" id="GO:0000224">
    <property type="term" value="F:peptide-N4-(N-acetyl-beta-glucosaminyl)asparagine amidase activity"/>
    <property type="evidence" value="ECO:0007669"/>
    <property type="project" value="TreeGrafter"/>
</dbReference>
<reference evidence="4" key="1">
    <citation type="submission" date="2020-01" db="EMBL/GenBank/DDBJ databases">
        <authorList>
            <consortium name="DOE Joint Genome Institute"/>
            <person name="Haridas S."/>
            <person name="Albert R."/>
            <person name="Binder M."/>
            <person name="Bloem J."/>
            <person name="Labutti K."/>
            <person name="Salamov A."/>
            <person name="Andreopoulos B."/>
            <person name="Baker S.E."/>
            <person name="Barry K."/>
            <person name="Bills G."/>
            <person name="Bluhm B.H."/>
            <person name="Cannon C."/>
            <person name="Castanera R."/>
            <person name="Culley D.E."/>
            <person name="Daum C."/>
            <person name="Ezra D."/>
            <person name="Gonzalez J.B."/>
            <person name="Henrissat B."/>
            <person name="Kuo A."/>
            <person name="Liang C."/>
            <person name="Lipzen A."/>
            <person name="Lutzoni F."/>
            <person name="Magnuson J."/>
            <person name="Mondo S."/>
            <person name="Nolan M."/>
            <person name="Ohm R."/>
            <person name="Pangilinan J."/>
            <person name="Park H.-J."/>
            <person name="Ramirez L."/>
            <person name="Alfaro M."/>
            <person name="Sun H."/>
            <person name="Tritt A."/>
            <person name="Yoshinaga Y."/>
            <person name="Zwiers L.-H."/>
            <person name="Turgeon B.G."/>
            <person name="Goodwin S.B."/>
            <person name="Spatafora J.W."/>
            <person name="Crous P.W."/>
            <person name="Grigoriev I.V."/>
        </authorList>
    </citation>
    <scope>NUCLEOTIDE SEQUENCE</scope>
    <source>
        <strain evidence="4">IPT5</strain>
    </source>
</reference>
<dbReference type="PANTHER" id="PTHR12143">
    <property type="entry name" value="PEPTIDE N-GLYCANASE PNGASE -RELATED"/>
    <property type="match status" value="1"/>
</dbReference>
<gene>
    <name evidence="4" type="ORF">T440DRAFT_447859</name>
</gene>
<dbReference type="InterPro" id="IPR041371">
    <property type="entry name" value="GH92_N"/>
</dbReference>
<feature type="domain" description="Glycosyl hydrolase family 92 N-terminal" evidence="3">
    <location>
        <begin position="29"/>
        <end position="297"/>
    </location>
</feature>
<dbReference type="FunFam" id="3.30.2080.10:FF:000001">
    <property type="entry name" value="Alpha-1,2-mannosidase subfamily"/>
    <property type="match status" value="1"/>
</dbReference>
<feature type="domain" description="Glycosyl hydrolase family 92" evidence="2">
    <location>
        <begin position="303"/>
        <end position="781"/>
    </location>
</feature>
<dbReference type="PANTHER" id="PTHR12143:SF27">
    <property type="entry name" value="ALPHA-1,2-MANNOSIDASE FAMILY PROTEIN (AFU_ORTHOLOGUE AFUA_5G10520)"/>
    <property type="match status" value="1"/>
</dbReference>
<protein>
    <submittedName>
        <fullName evidence="4">Glycoside hydrolase family 92 protein</fullName>
    </submittedName>
</protein>
<dbReference type="Gene3D" id="1.20.1050.60">
    <property type="entry name" value="alpha-1,2-mannosidase"/>
    <property type="match status" value="1"/>
</dbReference>
<dbReference type="GO" id="GO:0030246">
    <property type="term" value="F:carbohydrate binding"/>
    <property type="evidence" value="ECO:0007669"/>
    <property type="project" value="InterPro"/>
</dbReference>
<name>A0A6A7B829_9PLEO</name>
<dbReference type="Pfam" id="PF07971">
    <property type="entry name" value="Glyco_hydro_92"/>
    <property type="match status" value="1"/>
</dbReference>
<dbReference type="InterPro" id="IPR014718">
    <property type="entry name" value="GH-type_carb-bd"/>
</dbReference>
<dbReference type="Gene3D" id="3.30.2080.10">
    <property type="entry name" value="GH92 mannosidase domain"/>
    <property type="match status" value="1"/>
</dbReference>
<dbReference type="Pfam" id="PF17678">
    <property type="entry name" value="Glyco_hydro_92N"/>
    <property type="match status" value="1"/>
</dbReference>
<evidence type="ECO:0000313" key="5">
    <source>
        <dbReference type="Proteomes" id="UP000799423"/>
    </source>
</evidence>
<keyword evidence="4" id="KW-0378">Hydrolase</keyword>
<evidence type="ECO:0000313" key="4">
    <source>
        <dbReference type="EMBL" id="KAF2851621.1"/>
    </source>
</evidence>
<dbReference type="AlphaFoldDB" id="A0A6A7B829"/>
<dbReference type="NCBIfam" id="TIGR01180">
    <property type="entry name" value="aman2_put"/>
    <property type="match status" value="1"/>
</dbReference>
<feature type="signal peptide" evidence="1">
    <location>
        <begin position="1"/>
        <end position="18"/>
    </location>
</feature>
<organism evidence="4 5">
    <name type="scientific">Plenodomus tracheiphilus IPT5</name>
    <dbReference type="NCBI Taxonomy" id="1408161"/>
    <lineage>
        <taxon>Eukaryota</taxon>
        <taxon>Fungi</taxon>
        <taxon>Dikarya</taxon>
        <taxon>Ascomycota</taxon>
        <taxon>Pezizomycotina</taxon>
        <taxon>Dothideomycetes</taxon>
        <taxon>Pleosporomycetidae</taxon>
        <taxon>Pleosporales</taxon>
        <taxon>Pleosporineae</taxon>
        <taxon>Leptosphaeriaceae</taxon>
        <taxon>Plenodomus</taxon>
    </lineage>
</organism>
<dbReference type="InterPro" id="IPR050883">
    <property type="entry name" value="PNGase"/>
</dbReference>
<dbReference type="GO" id="GO:0005634">
    <property type="term" value="C:nucleus"/>
    <property type="evidence" value="ECO:0007669"/>
    <property type="project" value="TreeGrafter"/>
</dbReference>
<evidence type="ECO:0000259" key="3">
    <source>
        <dbReference type="Pfam" id="PF17678"/>
    </source>
</evidence>
<dbReference type="InterPro" id="IPR008928">
    <property type="entry name" value="6-hairpin_glycosidase_sf"/>
</dbReference>
<dbReference type="GO" id="GO:0005829">
    <property type="term" value="C:cytosol"/>
    <property type="evidence" value="ECO:0007669"/>
    <property type="project" value="TreeGrafter"/>
</dbReference>
<keyword evidence="5" id="KW-1185">Reference proteome</keyword>
<dbReference type="InterPro" id="IPR012939">
    <property type="entry name" value="Glyco_hydro_92"/>
</dbReference>
<dbReference type="SUPFAM" id="SSF48208">
    <property type="entry name" value="Six-hairpin glycosidases"/>
    <property type="match status" value="1"/>
</dbReference>
<dbReference type="Proteomes" id="UP000799423">
    <property type="component" value="Unassembled WGS sequence"/>
</dbReference>
<evidence type="ECO:0000256" key="1">
    <source>
        <dbReference type="SAM" id="SignalP"/>
    </source>
</evidence>
<sequence>MRLLSLTWALIATSSAVAIDNPSRDYSKHVNLFIGTEGPIPGSAWRGGNVFPGAALPFGAVKVGIDTTRWNTSFQANAGYTPNGNVTAITMLHESGTGGAPTYGLIPQMPLASLENVNLLDNITYMQPRVGEDVASVGYYKTELENGVKAEMSASMHAGIMKYTYPENTDRYVLVDISHYLPTIGKKSQWYSNGVIERSEDGLMYSGYGVYREGWAMGGDYRVYFCGKFNTTPSKAQLFSGEATDPYWPNTTNVKPTFTDATSIQGGTIMYQYADRIGALFAFPANSSSVMSKVGVSWISADKACQFIEEIPHWDLNATVEAAKTRWNNEVLSKIDVQTANQTQLEMFYTGLYHSYLMPSDRTGENPNWVSSEPYYDDFYTIWDTFRCLTSLTTLILPRRATDIVRAMIDIWRHERFMPDGRSRNHNGRVQGGSNSDNVLADAYVKGLRDGINWTDGYAAMKTNAEVQPYNNFDWEDTTGSTKEGRGALQDWKQYGFVTPARGRCLSKTVEYSLNDFSLSQVARGEAPQDVAKYLNRSTGWQKTWSTNTTSLNFTGFLAPTYGNGTIQPYDPLSCDACSWLSISYEGVPWEYSFSMPHDTATIIRLMGGPSLFESRLDTMFIPGLAEPTQSGNNAGTTIFNPGNEPDFMTPFLYNYLGGKQWKSVMRSREVVDQYYNTGRSGIPGNDDAGAMSSWLVWNMVGLYPVVTQPVYLILSPRFEDVTITLGDDGALVRIKAKGLEKGPYVQNLKVNGEAWNRNWLSHGDLVREGGEKSLLEFELGEEPVTWDTGDVPPSPGYVVQ</sequence>
<dbReference type="OrthoDB" id="449263at2759"/>
<evidence type="ECO:0000259" key="2">
    <source>
        <dbReference type="Pfam" id="PF07971"/>
    </source>
</evidence>
<dbReference type="GO" id="GO:0006516">
    <property type="term" value="P:glycoprotein catabolic process"/>
    <property type="evidence" value="ECO:0007669"/>
    <property type="project" value="TreeGrafter"/>
</dbReference>
<proteinExistence type="predicted"/>
<dbReference type="GO" id="GO:0005975">
    <property type="term" value="P:carbohydrate metabolic process"/>
    <property type="evidence" value="ECO:0007669"/>
    <property type="project" value="InterPro"/>
</dbReference>
<dbReference type="Gene3D" id="2.70.98.10">
    <property type="match status" value="1"/>
</dbReference>
<feature type="chain" id="PRO_5025438924" evidence="1">
    <location>
        <begin position="19"/>
        <end position="801"/>
    </location>
</feature>
<keyword evidence="1" id="KW-0732">Signal</keyword>